<evidence type="ECO:0000256" key="5">
    <source>
        <dbReference type="ARBA" id="ARBA00022833"/>
    </source>
</evidence>
<evidence type="ECO:0000256" key="2">
    <source>
        <dbReference type="ARBA" id="ARBA00022723"/>
    </source>
</evidence>
<reference evidence="9" key="1">
    <citation type="journal article" date="2015" name="MBio">
        <title>Genome-Resolved Metagenomic Analysis Reveals Roles for Candidate Phyla and Other Microbial Community Members in Biogeochemical Transformations in Oil Reservoirs.</title>
        <authorList>
            <person name="Hu P."/>
            <person name="Tom L."/>
            <person name="Singh A."/>
            <person name="Thomas B.C."/>
            <person name="Baker B.J."/>
            <person name="Piceno Y.M."/>
            <person name="Andersen G.L."/>
            <person name="Banfield J.F."/>
        </authorList>
    </citation>
    <scope>NUCLEOTIDE SEQUENCE [LARGE SCALE GENOMIC DNA]</scope>
</reference>
<dbReference type="GO" id="GO:0005737">
    <property type="term" value="C:cytoplasm"/>
    <property type="evidence" value="ECO:0007669"/>
    <property type="project" value="TreeGrafter"/>
</dbReference>
<dbReference type="FunFam" id="2.60.260.20:FF:000005">
    <property type="entry name" value="Chaperone protein dnaJ 1, mitochondrial"/>
    <property type="match status" value="1"/>
</dbReference>
<dbReference type="GO" id="GO:0008270">
    <property type="term" value="F:zinc ion binding"/>
    <property type="evidence" value="ECO:0007669"/>
    <property type="project" value="UniProtKB-KW"/>
</dbReference>
<dbReference type="SMART" id="SM00271">
    <property type="entry name" value="DnaJ"/>
    <property type="match status" value="1"/>
</dbReference>
<dbReference type="InterPro" id="IPR018253">
    <property type="entry name" value="DnaJ_domain_CS"/>
</dbReference>
<dbReference type="CDD" id="cd10747">
    <property type="entry name" value="DnaJ_C"/>
    <property type="match status" value="1"/>
</dbReference>
<dbReference type="InterPro" id="IPR008971">
    <property type="entry name" value="HSP40/DnaJ_pept-bd"/>
</dbReference>
<dbReference type="PRINTS" id="PR00625">
    <property type="entry name" value="JDOMAIN"/>
</dbReference>
<evidence type="ECO:0000313" key="9">
    <source>
        <dbReference type="Proteomes" id="UP000054705"/>
    </source>
</evidence>
<dbReference type="PATRIC" id="fig|110500.4.peg.423"/>
<dbReference type="SUPFAM" id="SSF49493">
    <property type="entry name" value="HSP40/DnaJ peptide-binding domain"/>
    <property type="match status" value="2"/>
</dbReference>
<organism evidence="8 9">
    <name type="scientific">Pelotomaculum thermopropionicum</name>
    <dbReference type="NCBI Taxonomy" id="110500"/>
    <lineage>
        <taxon>Bacteria</taxon>
        <taxon>Bacillati</taxon>
        <taxon>Bacillota</taxon>
        <taxon>Clostridia</taxon>
        <taxon>Eubacteriales</taxon>
        <taxon>Desulfotomaculaceae</taxon>
        <taxon>Pelotomaculum</taxon>
    </lineage>
</organism>
<dbReference type="Pfam" id="PF01556">
    <property type="entry name" value="DnaJ_C"/>
    <property type="match status" value="1"/>
</dbReference>
<keyword evidence="6" id="KW-0143">Chaperone</keyword>
<feature type="domain" description="J" evidence="7">
    <location>
        <begin position="5"/>
        <end position="70"/>
    </location>
</feature>
<dbReference type="PANTHER" id="PTHR43096">
    <property type="entry name" value="DNAJ HOMOLOG 1, MITOCHONDRIAL-RELATED"/>
    <property type="match status" value="1"/>
</dbReference>
<evidence type="ECO:0000256" key="3">
    <source>
        <dbReference type="ARBA" id="ARBA00022737"/>
    </source>
</evidence>
<dbReference type="Gene3D" id="1.10.287.110">
    <property type="entry name" value="DnaJ domain"/>
    <property type="match status" value="1"/>
</dbReference>
<sequence>MQYKDYYQILGVDKTADAKAIKKAYRELARRCHPDANPGDKKAEQQFKEVSEAYEVLSDPEKRKKYDEIGREWQDFDWSRFRQGGGGRWREAGPSGMRFHFETPGYGGFSDFFKMFFGDMDPFTDTDLFWEHRGRTRGGADTEAVLELTLEDAYAGAAKEFLVNGRHLKVKIPAGVRDGYKVRVPRQGESGSQGSPAGDLYLSIKILPHPVFQLTGKDLECEVPVTVTEAVLGGEIDIPTFKGPVSLKIPPRTQSGKVFRLRGMGMPDPGGGGPGNLLVRVKIVIPGTVTPKEQELYRKLAGLSHENPRSHLAARIKKLERRG</sequence>
<dbReference type="PROSITE" id="PS00636">
    <property type="entry name" value="DNAJ_1"/>
    <property type="match status" value="1"/>
</dbReference>
<keyword evidence="2" id="KW-0479">Metal-binding</keyword>
<keyword evidence="3" id="KW-0677">Repeat</keyword>
<dbReference type="PANTHER" id="PTHR43096:SF48">
    <property type="entry name" value="CHAPERONE PROTEIN DNAJ"/>
    <property type="match status" value="1"/>
</dbReference>
<evidence type="ECO:0000313" key="8">
    <source>
        <dbReference type="EMBL" id="KUK83454.1"/>
    </source>
</evidence>
<name>A0A117M493_9FIRM</name>
<proteinExistence type="predicted"/>
<evidence type="ECO:0000256" key="4">
    <source>
        <dbReference type="ARBA" id="ARBA00022771"/>
    </source>
</evidence>
<evidence type="ECO:0000256" key="1">
    <source>
        <dbReference type="ARBA" id="ARBA00022705"/>
    </source>
</evidence>
<comment type="caution">
    <text evidence="8">The sequence shown here is derived from an EMBL/GenBank/DDBJ whole genome shotgun (WGS) entry which is preliminary data.</text>
</comment>
<dbReference type="Proteomes" id="UP000054705">
    <property type="component" value="Unassembled WGS sequence"/>
</dbReference>
<dbReference type="CDD" id="cd06257">
    <property type="entry name" value="DnaJ"/>
    <property type="match status" value="1"/>
</dbReference>
<evidence type="ECO:0000259" key="7">
    <source>
        <dbReference type="PROSITE" id="PS50076"/>
    </source>
</evidence>
<dbReference type="InterPro" id="IPR001623">
    <property type="entry name" value="DnaJ_domain"/>
</dbReference>
<evidence type="ECO:0000256" key="6">
    <source>
        <dbReference type="ARBA" id="ARBA00023186"/>
    </source>
</evidence>
<keyword evidence="4" id="KW-0863">Zinc-finger</keyword>
<dbReference type="GO" id="GO:0006260">
    <property type="term" value="P:DNA replication"/>
    <property type="evidence" value="ECO:0007669"/>
    <property type="project" value="UniProtKB-KW"/>
</dbReference>
<accession>A0A117M493</accession>
<dbReference type="AlphaFoldDB" id="A0A117M493"/>
<dbReference type="SUPFAM" id="SSF46565">
    <property type="entry name" value="Chaperone J-domain"/>
    <property type="match status" value="1"/>
</dbReference>
<gene>
    <name evidence="8" type="ORF">XD97_0173</name>
</gene>
<dbReference type="Gene3D" id="2.60.260.20">
    <property type="entry name" value="Urease metallochaperone UreE, N-terminal domain"/>
    <property type="match status" value="2"/>
</dbReference>
<dbReference type="GO" id="GO:0051082">
    <property type="term" value="F:unfolded protein binding"/>
    <property type="evidence" value="ECO:0007669"/>
    <property type="project" value="InterPro"/>
</dbReference>
<keyword evidence="5" id="KW-0862">Zinc</keyword>
<dbReference type="InterPro" id="IPR002939">
    <property type="entry name" value="DnaJ_C"/>
</dbReference>
<dbReference type="PROSITE" id="PS50076">
    <property type="entry name" value="DNAJ_2"/>
    <property type="match status" value="1"/>
</dbReference>
<keyword evidence="1" id="KW-0235">DNA replication</keyword>
<protein>
    <submittedName>
        <fullName evidence="8">DnaJ-class molecular chaperone</fullName>
    </submittedName>
</protein>
<dbReference type="EMBL" id="LGGS01000030">
    <property type="protein sequence ID" value="KUK83454.1"/>
    <property type="molecule type" value="Genomic_DNA"/>
</dbReference>
<dbReference type="InterPro" id="IPR036869">
    <property type="entry name" value="J_dom_sf"/>
</dbReference>
<dbReference type="Pfam" id="PF00226">
    <property type="entry name" value="DnaJ"/>
    <property type="match status" value="1"/>
</dbReference>
<dbReference type="GO" id="GO:0042026">
    <property type="term" value="P:protein refolding"/>
    <property type="evidence" value="ECO:0007669"/>
    <property type="project" value="TreeGrafter"/>
</dbReference>